<organism evidence="7">
    <name type="scientific">Drosophila melanogaster</name>
    <name type="common">Fruit fly</name>
    <dbReference type="NCBI Taxonomy" id="7227"/>
    <lineage>
        <taxon>Eukaryota</taxon>
        <taxon>Metazoa</taxon>
        <taxon>Ecdysozoa</taxon>
        <taxon>Arthropoda</taxon>
        <taxon>Hexapoda</taxon>
        <taxon>Insecta</taxon>
        <taxon>Pterygota</taxon>
        <taxon>Neoptera</taxon>
        <taxon>Endopterygota</taxon>
        <taxon>Diptera</taxon>
        <taxon>Brachycera</taxon>
        <taxon>Muscomorpha</taxon>
        <taxon>Ephydroidea</taxon>
        <taxon>Drosophilidae</taxon>
        <taxon>Drosophila</taxon>
        <taxon>Sophophora</taxon>
    </lineage>
</organism>
<dbReference type="OrthoDB" id="5282002at2759"/>
<sequence length="655" mass="73440">KTLPFRSEIKCDNMLAQKSVAGADELAQAKGKCVHCANAAERVCQRCGDFYCSKHCQRQDWLRHRYICIPLPALVSPNEYSVFQSDRESTLEGACSLNADKSVVEASPIPLSRSPILPDLQCNNAGRSSIIAAKDDIPVSPPKAIIPPSGAMVYITDFISSNRCYIRDASESAERAFDEVCKKVNTIATLLPRIKNPPPNRLCLVHFNGMYVRAKMCKKLREVSHLFLVDLGIKHSGPFFDFKDINDELKALPCSSQLVQLKNVLNCDYSNDVIAFNSKFVGKKYMATIKKCPGLHLVELVNTEMNFSVNEQLNAFFNSKKLLRNPNSAAENIKSCSLEGPQPSHIDQPIAIPAIECKKMLTKPEVQNECEEILKQQNSGQIDQSKSTNVLVTEGASNKMLGFIDLADKATKTDQDTAPKPKDEDVKHSLTQCLTPKANYPLQLPNHKKNLELPVIHKTNAQTNGIVMSKNEHVLKPPFEMRRFSIESKEGIDLIVVDSTKKNRGIFGAFDSTYASEFSALHSRLSEITDCEPYKPVVREYVLARFEGSWYRGKVEQIIVVPRQQTKYRVMYLDYTNVEDITEMDIRRYPLDFTAPCATNLCVIDEFPHNPNAAQVSYLAEVLKVHQSVHIDSIKYINHIAVIKSGSLIQKLLSL</sequence>
<feature type="domain" description="Tudor" evidence="5">
    <location>
        <begin position="533"/>
        <end position="596"/>
    </location>
</feature>
<evidence type="ECO:0000256" key="3">
    <source>
        <dbReference type="ARBA" id="ARBA00022833"/>
    </source>
</evidence>
<dbReference type="HOGENOM" id="CLU_419954_0_0_1"/>
<accession>N0A2N3</accession>
<evidence type="ECO:0000256" key="1">
    <source>
        <dbReference type="ARBA" id="ARBA00022723"/>
    </source>
</evidence>
<evidence type="ECO:0000256" key="2">
    <source>
        <dbReference type="ARBA" id="ARBA00022771"/>
    </source>
</evidence>
<keyword evidence="3" id="KW-0862">Zinc</keyword>
<dbReference type="Pfam" id="PF01753">
    <property type="entry name" value="zf-MYND"/>
    <property type="match status" value="1"/>
</dbReference>
<evidence type="ECO:0000313" key="7">
    <source>
        <dbReference type="EMBL" id="AGK43562.1"/>
    </source>
</evidence>
<dbReference type="PROSITE" id="PS50865">
    <property type="entry name" value="ZF_MYND_2"/>
    <property type="match status" value="1"/>
</dbReference>
<keyword evidence="2 4" id="KW-0863">Zinc-finger</keyword>
<dbReference type="VEuPathDB" id="VectorBase:FBgn0037583"/>
<proteinExistence type="evidence at transcript level"/>
<dbReference type="SUPFAM" id="SSF144232">
    <property type="entry name" value="HIT/MYND zinc finger-like"/>
    <property type="match status" value="1"/>
</dbReference>
<name>N0A2N3_DROME</name>
<dbReference type="SUPFAM" id="SSF63748">
    <property type="entry name" value="Tudor/PWWP/MBT"/>
    <property type="match status" value="2"/>
</dbReference>
<dbReference type="Bgee" id="FBgn0037583">
    <property type="expression patterns" value="Expressed in cleaving embryo and 78 other cell types or tissues"/>
</dbReference>
<reference evidence="7" key="1">
    <citation type="submission" date="2013-04" db="EMBL/GenBank/DDBJ databases">
        <authorList>
            <person name="Carlson J."/>
            <person name="Booth B."/>
            <person name="Frise E."/>
            <person name="Park S."/>
            <person name="Wan K."/>
            <person name="Yu C."/>
            <person name="Celniker S."/>
        </authorList>
    </citation>
    <scope>NUCLEOTIDE SEQUENCE</scope>
    <source>
        <strain evidence="7">Berkeley</strain>
    </source>
</reference>
<evidence type="ECO:0000259" key="5">
    <source>
        <dbReference type="PROSITE" id="PS50304"/>
    </source>
</evidence>
<dbReference type="Gene3D" id="6.10.140.2220">
    <property type="match status" value="1"/>
</dbReference>
<dbReference type="InterPro" id="IPR002893">
    <property type="entry name" value="Znf_MYND"/>
</dbReference>
<dbReference type="ExpressionAtlas" id="N0A2N3">
    <property type="expression patterns" value="baseline and differential"/>
</dbReference>
<dbReference type="PROSITE" id="PS50304">
    <property type="entry name" value="TUDOR"/>
    <property type="match status" value="1"/>
</dbReference>
<gene>
    <name evidence="7" type="primary">CG9684-RA</name>
</gene>
<evidence type="ECO:0000256" key="4">
    <source>
        <dbReference type="PROSITE-ProRule" id="PRU00134"/>
    </source>
</evidence>
<dbReference type="EMBL" id="BT150072">
    <property type="protein sequence ID" value="AGK43562.1"/>
    <property type="molecule type" value="mRNA"/>
</dbReference>
<dbReference type="Pfam" id="PF00567">
    <property type="entry name" value="TUDOR"/>
    <property type="match status" value="2"/>
</dbReference>
<dbReference type="SMART" id="SM00333">
    <property type="entry name" value="TUDOR"/>
    <property type="match status" value="1"/>
</dbReference>
<dbReference type="AlphaFoldDB" id="N0A2N3"/>
<protein>
    <submittedName>
        <fullName evidence="7">LD24381p1</fullName>
    </submittedName>
</protein>
<evidence type="ECO:0000259" key="6">
    <source>
        <dbReference type="PROSITE" id="PS50865"/>
    </source>
</evidence>
<feature type="non-terminal residue" evidence="7">
    <location>
        <position position="1"/>
    </location>
</feature>
<dbReference type="GO" id="GO:0008270">
    <property type="term" value="F:zinc ion binding"/>
    <property type="evidence" value="ECO:0007669"/>
    <property type="project" value="UniProtKB-KW"/>
</dbReference>
<keyword evidence="1" id="KW-0479">Metal-binding</keyword>
<dbReference type="Gene3D" id="2.30.30.140">
    <property type="match status" value="1"/>
</dbReference>
<dbReference type="InterPro" id="IPR002999">
    <property type="entry name" value="Tudor"/>
</dbReference>
<feature type="domain" description="MYND-type" evidence="6">
    <location>
        <begin position="33"/>
        <end position="68"/>
    </location>
</feature>